<evidence type="ECO:0000256" key="10">
    <source>
        <dbReference type="ARBA" id="ARBA00023136"/>
    </source>
</evidence>
<feature type="disulfide bond" evidence="13">
    <location>
        <begin position="567"/>
        <end position="621"/>
    </location>
</feature>
<keyword evidence="4 14" id="KW-0812">Transmembrane</keyword>
<dbReference type="InterPro" id="IPR002035">
    <property type="entry name" value="VWF_A"/>
</dbReference>
<feature type="disulfide bond" evidence="13">
    <location>
        <begin position="489"/>
        <end position="519"/>
    </location>
</feature>
<feature type="disulfide bond" evidence="13">
    <location>
        <begin position="30"/>
        <end position="41"/>
    </location>
</feature>
<evidence type="ECO:0000256" key="3">
    <source>
        <dbReference type="ARBA" id="ARBA00022536"/>
    </source>
</evidence>
<keyword evidence="5 16" id="KW-0732">Signal</keyword>
<evidence type="ECO:0000256" key="6">
    <source>
        <dbReference type="ARBA" id="ARBA00022737"/>
    </source>
</evidence>
<evidence type="ECO:0000256" key="14">
    <source>
        <dbReference type="RuleBase" id="RU000633"/>
    </source>
</evidence>
<dbReference type="PROSITE" id="PS00243">
    <property type="entry name" value="I_EGF_1"/>
    <property type="match status" value="2"/>
</dbReference>
<dbReference type="EMBL" id="CAVLGL010000148">
    <property type="protein sequence ID" value="CAK1603442.1"/>
    <property type="molecule type" value="Genomic_DNA"/>
</dbReference>
<evidence type="ECO:0000256" key="11">
    <source>
        <dbReference type="ARBA" id="ARBA00023157"/>
    </source>
</evidence>
<dbReference type="SUPFAM" id="SSF53300">
    <property type="entry name" value="vWA-like"/>
    <property type="match status" value="1"/>
</dbReference>
<gene>
    <name evidence="18" type="ORF">PARMNEM_LOCUS21817</name>
</gene>
<dbReference type="InterPro" id="IPR036465">
    <property type="entry name" value="vWFA_dom_sf"/>
</dbReference>
<dbReference type="GO" id="GO:0009986">
    <property type="term" value="C:cell surface"/>
    <property type="evidence" value="ECO:0007669"/>
    <property type="project" value="TreeGrafter"/>
</dbReference>
<feature type="disulfide bond" evidence="13">
    <location>
        <begin position="607"/>
        <end position="679"/>
    </location>
</feature>
<evidence type="ECO:0000256" key="7">
    <source>
        <dbReference type="ARBA" id="ARBA00022889"/>
    </source>
</evidence>
<dbReference type="GO" id="GO:0016477">
    <property type="term" value="P:cell migration"/>
    <property type="evidence" value="ECO:0007669"/>
    <property type="project" value="TreeGrafter"/>
</dbReference>
<keyword evidence="8 15" id="KW-1133">Transmembrane helix</keyword>
<dbReference type="Proteomes" id="UP001314205">
    <property type="component" value="Unassembled WGS sequence"/>
</dbReference>
<evidence type="ECO:0000313" key="18">
    <source>
        <dbReference type="EMBL" id="CAK1603442.1"/>
    </source>
</evidence>
<keyword evidence="11 13" id="KW-1015">Disulfide bond</keyword>
<keyword evidence="6" id="KW-0677">Repeat</keyword>
<feature type="disulfide bond" evidence="13">
    <location>
        <begin position="532"/>
        <end position="542"/>
    </location>
</feature>
<feature type="disulfide bond" evidence="13">
    <location>
        <begin position="527"/>
        <end position="559"/>
    </location>
</feature>
<evidence type="ECO:0000256" key="15">
    <source>
        <dbReference type="SAM" id="Phobius"/>
    </source>
</evidence>
<dbReference type="InterPro" id="IPR015812">
    <property type="entry name" value="Integrin_bsu"/>
</dbReference>
<feature type="disulfide bond" evidence="13">
    <location>
        <begin position="565"/>
        <end position="570"/>
    </location>
</feature>
<protein>
    <recommendedName>
        <fullName evidence="14">Integrin beta</fullName>
    </recommendedName>
</protein>
<feature type="chain" id="PRO_5043595135" description="Integrin beta" evidence="16">
    <location>
        <begin position="21"/>
        <end position="759"/>
    </location>
</feature>
<feature type="signal peptide" evidence="16">
    <location>
        <begin position="1"/>
        <end position="20"/>
    </location>
</feature>
<dbReference type="SUPFAM" id="SSF69687">
    <property type="entry name" value="Integrin beta tail domain"/>
    <property type="match status" value="1"/>
</dbReference>
<dbReference type="Gene3D" id="2.60.40.1510">
    <property type="entry name" value="ntegrin, alpha v. Chain A, domain 3"/>
    <property type="match status" value="1"/>
</dbReference>
<feature type="disulfide bond" evidence="13">
    <location>
        <begin position="447"/>
        <end position="456"/>
    </location>
</feature>
<dbReference type="FunFam" id="2.10.25.10:FF:000036">
    <property type="entry name" value="Integrin beta"/>
    <property type="match status" value="1"/>
</dbReference>
<sequence>MCIKTTYIVILYLFYCNVLTIDSCENYNTCDECIGDPKTNCVWCAKEEWSELRCRSIYPGNWCLNHTINPKNSVIKTDDRSFSSDLGKTVQIRPQEYKVELRIGQEISFNFSYEAAKDYPVDIYFLIDVSLSMADIKSKTANKSENIYFAISNLTSNVFLGLGTFVDKNAIPFNTFYNSSLTYSFKHHLNFTRSYENFKKILNDVPLGQNYDTPEGGLDALAQVMVCKEELGWRTQSRKIVVLLTDATYHAAGDGRLAGIVKPYDGKCYMKNNVYSNELSMDYPSVSMIGKLAADEQITVVFAVKNSMQSVYTKLSNSVRNSWSTTYDSADMDVILKEIYEEITQSIKLDIRSPYRKKIDINFIPDCLEERNDECNVKTGQQTNFTGTLKLLDYIEADNFLVDVLIGGVKENLKLNIDVIKKCDCVTDVSSIKCNAFGNRRCGICECNPGRYGDKCECTATSSSRMSDNSSCIAPGHTELCSGHGFCHCGSCHCRERYNGRYCECNQNSCTLDASGAPCNGRGNCLCGVCTCTSNDWYGAACECYKPKTPCITDDGKLCNNRGRCECGECKCEPIAQWDARYYQDQFCRITPCPDCHSRQCNMLENCAKCHHTGNTNCSDCDTIIRVNVTRTLGEFNITDSKWNVCYFETNGICYSRFMYRYDDDNYSIEMYVQTDIDCAESYYMFGGLFLIALILIGIATLVAWKLLTDARDRREYELFQKQRAEDMSETRRNPYFKPPTMTFANPVFRKRSTNQLKL</sequence>
<feature type="disulfide bond" evidence="13">
    <location>
        <begin position="505"/>
        <end position="510"/>
    </location>
</feature>
<dbReference type="Gene3D" id="3.40.50.410">
    <property type="entry name" value="von Willebrand factor, type A domain"/>
    <property type="match status" value="1"/>
</dbReference>
<feature type="domain" description="VWFA" evidence="17">
    <location>
        <begin position="122"/>
        <end position="343"/>
    </location>
</feature>
<dbReference type="CDD" id="cd00198">
    <property type="entry name" value="vWFA"/>
    <property type="match status" value="1"/>
</dbReference>
<evidence type="ECO:0000313" key="19">
    <source>
        <dbReference type="Proteomes" id="UP001314205"/>
    </source>
</evidence>
<evidence type="ECO:0000256" key="16">
    <source>
        <dbReference type="SAM" id="SignalP"/>
    </source>
</evidence>
<dbReference type="PANTHER" id="PTHR10082:SF60">
    <property type="entry name" value="INTEGRIN BETA-PS"/>
    <property type="match status" value="1"/>
</dbReference>
<organism evidence="18 19">
    <name type="scientific">Parnassius mnemosyne</name>
    <name type="common">clouded apollo</name>
    <dbReference type="NCBI Taxonomy" id="213953"/>
    <lineage>
        <taxon>Eukaryota</taxon>
        <taxon>Metazoa</taxon>
        <taxon>Ecdysozoa</taxon>
        <taxon>Arthropoda</taxon>
        <taxon>Hexapoda</taxon>
        <taxon>Insecta</taxon>
        <taxon>Pterygota</taxon>
        <taxon>Neoptera</taxon>
        <taxon>Endopterygota</taxon>
        <taxon>Lepidoptera</taxon>
        <taxon>Glossata</taxon>
        <taxon>Ditrysia</taxon>
        <taxon>Papilionoidea</taxon>
        <taxon>Papilionidae</taxon>
        <taxon>Parnassiinae</taxon>
        <taxon>Parnassini</taxon>
        <taxon>Parnassius</taxon>
        <taxon>Driopa</taxon>
    </lineage>
</organism>
<feature type="transmembrane region" description="Helical" evidence="15">
    <location>
        <begin position="683"/>
        <end position="705"/>
    </location>
</feature>
<comment type="similarity">
    <text evidence="2 14">Belongs to the integrin beta chain family.</text>
</comment>
<dbReference type="InterPro" id="IPR014836">
    <property type="entry name" value="Integrin_bsu_cyt_dom"/>
</dbReference>
<dbReference type="SMART" id="SM00327">
    <property type="entry name" value="VWA"/>
    <property type="match status" value="1"/>
</dbReference>
<evidence type="ECO:0000256" key="13">
    <source>
        <dbReference type="PIRSR" id="PIRSR002512-1"/>
    </source>
</evidence>
<keyword evidence="9 14" id="KW-0401">Integrin</keyword>
<dbReference type="Gene3D" id="2.10.25.10">
    <property type="entry name" value="Laminin"/>
    <property type="match status" value="3"/>
</dbReference>
<reference evidence="18 19" key="1">
    <citation type="submission" date="2023-11" db="EMBL/GenBank/DDBJ databases">
        <authorList>
            <person name="Hedman E."/>
            <person name="Englund M."/>
            <person name="Stromberg M."/>
            <person name="Nyberg Akerstrom W."/>
            <person name="Nylinder S."/>
            <person name="Jareborg N."/>
            <person name="Kallberg Y."/>
            <person name="Kronander E."/>
        </authorList>
    </citation>
    <scope>NUCLEOTIDE SEQUENCE [LARGE SCALE GENOMIC DNA]</scope>
</reference>
<feature type="disulfide bond" evidence="13">
    <location>
        <begin position="525"/>
        <end position="530"/>
    </location>
</feature>
<feature type="disulfide bond" evidence="13">
    <location>
        <begin position="487"/>
        <end position="492"/>
    </location>
</feature>
<evidence type="ECO:0000256" key="2">
    <source>
        <dbReference type="ARBA" id="ARBA00007449"/>
    </source>
</evidence>
<feature type="disulfide bond" evidence="13">
    <location>
        <begin position="494"/>
        <end position="503"/>
    </location>
</feature>
<proteinExistence type="inferred from homology"/>
<dbReference type="PANTHER" id="PTHR10082">
    <property type="entry name" value="INTEGRIN BETA SUBUNIT"/>
    <property type="match status" value="1"/>
</dbReference>
<dbReference type="InterPro" id="IPR002369">
    <property type="entry name" value="Integrin_bsu_VWA"/>
</dbReference>
<evidence type="ECO:0000256" key="1">
    <source>
        <dbReference type="ARBA" id="ARBA00004479"/>
    </source>
</evidence>
<evidence type="ECO:0000256" key="5">
    <source>
        <dbReference type="ARBA" id="ARBA00022729"/>
    </source>
</evidence>
<evidence type="ECO:0000259" key="17">
    <source>
        <dbReference type="PROSITE" id="PS50234"/>
    </source>
</evidence>
<keyword evidence="3" id="KW-0245">EGF-like domain</keyword>
<feature type="disulfide bond" evidence="13">
    <location>
        <begin position="44"/>
        <end position="54"/>
    </location>
</feature>
<accession>A0AAV1MA00</accession>
<keyword evidence="19" id="KW-1185">Reference proteome</keyword>
<dbReference type="InterPro" id="IPR036349">
    <property type="entry name" value="Integrin_bsu_tail_dom_sf"/>
</dbReference>
<keyword evidence="12" id="KW-0325">Glycoprotein</keyword>
<feature type="disulfide bond" evidence="13">
    <location>
        <begin position="33"/>
        <end position="63"/>
    </location>
</feature>
<keyword evidence="7 14" id="KW-0130">Cell adhesion</keyword>
<dbReference type="GO" id="GO:0007160">
    <property type="term" value="P:cell-matrix adhesion"/>
    <property type="evidence" value="ECO:0007669"/>
    <property type="project" value="TreeGrafter"/>
</dbReference>
<dbReference type="Gene3D" id="1.20.5.100">
    <property type="entry name" value="Cytochrome c1, transmembrane anchor, C-terminal"/>
    <property type="match status" value="1"/>
</dbReference>
<dbReference type="AlphaFoldDB" id="A0AAV1MA00"/>
<feature type="disulfide bond" evidence="13">
    <location>
        <begin position="458"/>
        <end position="472"/>
    </location>
</feature>
<feature type="disulfide bond" evidence="13">
    <location>
        <begin position="442"/>
        <end position="481"/>
    </location>
</feature>
<dbReference type="GO" id="GO:0005925">
    <property type="term" value="C:focal adhesion"/>
    <property type="evidence" value="ECO:0007669"/>
    <property type="project" value="TreeGrafter"/>
</dbReference>
<feature type="disulfide bond" evidence="13">
    <location>
        <begin position="227"/>
        <end position="268"/>
    </location>
</feature>
<dbReference type="PIRSF" id="PIRSF002512">
    <property type="entry name" value="Integrin_B"/>
    <property type="match status" value="1"/>
</dbReference>
<name>A0AAV1MA00_9NEOP</name>
<evidence type="ECO:0000256" key="9">
    <source>
        <dbReference type="ARBA" id="ARBA00023037"/>
    </source>
</evidence>
<dbReference type="Pfam" id="PF00362">
    <property type="entry name" value="Integrin_beta"/>
    <property type="match status" value="1"/>
</dbReference>
<evidence type="ECO:0000256" key="4">
    <source>
        <dbReference type="ARBA" id="ARBA00022692"/>
    </source>
</evidence>
<keyword evidence="10 15" id="KW-0472">Membrane</keyword>
<dbReference type="PROSITE" id="PS50234">
    <property type="entry name" value="VWFA"/>
    <property type="match status" value="1"/>
</dbReference>
<dbReference type="Pfam" id="PF08725">
    <property type="entry name" value="Integrin_b_cyt"/>
    <property type="match status" value="1"/>
</dbReference>
<feature type="disulfide bond" evidence="13">
    <location>
        <begin position="367"/>
        <end position="375"/>
    </location>
</feature>
<evidence type="ECO:0000256" key="12">
    <source>
        <dbReference type="ARBA" id="ARBA00023180"/>
    </source>
</evidence>
<dbReference type="GO" id="GO:0008305">
    <property type="term" value="C:integrin complex"/>
    <property type="evidence" value="ECO:0007669"/>
    <property type="project" value="TreeGrafter"/>
</dbReference>
<dbReference type="SMART" id="SM00187">
    <property type="entry name" value="INB"/>
    <property type="match status" value="1"/>
</dbReference>
<dbReference type="GO" id="GO:0005178">
    <property type="term" value="F:integrin binding"/>
    <property type="evidence" value="ECO:0007669"/>
    <property type="project" value="TreeGrafter"/>
</dbReference>
<dbReference type="PRINTS" id="PR01186">
    <property type="entry name" value="INTEGRINB"/>
</dbReference>
<comment type="subcellular location">
    <subcellularLocation>
        <location evidence="14">Cell membrane</location>
        <topology evidence="14">Single-pass type I membrane protein</topology>
    </subcellularLocation>
    <subcellularLocation>
        <location evidence="1">Membrane</location>
        <topology evidence="1">Single-pass type I membrane protein</topology>
    </subcellularLocation>
</comment>
<dbReference type="GO" id="GO:0098609">
    <property type="term" value="P:cell-cell adhesion"/>
    <property type="evidence" value="ECO:0007669"/>
    <property type="project" value="TreeGrafter"/>
</dbReference>
<dbReference type="InterPro" id="IPR057243">
    <property type="entry name" value="Integrin_I-EGF_CS"/>
</dbReference>
<dbReference type="SMART" id="SM01241">
    <property type="entry name" value="Integrin_b_cyt"/>
    <property type="match status" value="1"/>
</dbReference>
<dbReference type="GO" id="GO:0007229">
    <property type="term" value="P:integrin-mediated signaling pathway"/>
    <property type="evidence" value="ECO:0007669"/>
    <property type="project" value="UniProtKB-KW"/>
</dbReference>
<comment type="caution">
    <text evidence="18">The sequence shown here is derived from an EMBL/GenBank/DDBJ whole genome shotgun (WGS) entry which is preliminary data.</text>
</comment>
<feature type="disulfide bond" evidence="13">
    <location>
        <begin position="601"/>
        <end position="610"/>
    </location>
</feature>
<feature type="disulfide bond" evidence="13">
    <location>
        <begin position="572"/>
        <end position="588"/>
    </location>
</feature>
<dbReference type="GO" id="GO:0033627">
    <property type="term" value="P:cell adhesion mediated by integrin"/>
    <property type="evidence" value="ECO:0007669"/>
    <property type="project" value="TreeGrafter"/>
</dbReference>
<evidence type="ECO:0000256" key="8">
    <source>
        <dbReference type="ARBA" id="ARBA00022989"/>
    </source>
</evidence>